<dbReference type="GO" id="GO:0003677">
    <property type="term" value="F:DNA binding"/>
    <property type="evidence" value="ECO:0007669"/>
    <property type="project" value="UniProtKB-KW"/>
</dbReference>
<dbReference type="KEGG" id="mcos:GM418_15380"/>
<accession>A0A6I6K4S6</accession>
<keyword evidence="4" id="KW-0804">Transcription</keyword>
<evidence type="ECO:0000256" key="4">
    <source>
        <dbReference type="ARBA" id="ARBA00023163"/>
    </source>
</evidence>
<keyword evidence="6" id="KW-1185">Reference proteome</keyword>
<comment type="similarity">
    <text evidence="1">Belongs to the BlaI transcriptional regulatory family.</text>
</comment>
<dbReference type="SUPFAM" id="SSF46785">
    <property type="entry name" value="Winged helix' DNA-binding domain"/>
    <property type="match status" value="1"/>
</dbReference>
<dbReference type="Pfam" id="PF03965">
    <property type="entry name" value="Penicillinase_R"/>
    <property type="match status" value="1"/>
</dbReference>
<sequence>MKKLTRKEEEVMKILWKLEKAFVKDIIEQYKDPKPHYNTISSLVRLLQEKGIVGYKQYGNTYQYFPLISKEEYRRPFMKQVVSDYFDNSYQNAVAFFVKEKGLSAEELEELIKMIKDKN</sequence>
<dbReference type="Gene3D" id="1.10.10.10">
    <property type="entry name" value="Winged helix-like DNA-binding domain superfamily/Winged helix DNA-binding domain"/>
    <property type="match status" value="1"/>
</dbReference>
<dbReference type="RefSeq" id="WP_158867854.1">
    <property type="nucleotide sequence ID" value="NZ_CP046401.1"/>
</dbReference>
<dbReference type="EMBL" id="CP046401">
    <property type="protein sequence ID" value="QGY45004.1"/>
    <property type="molecule type" value="Genomic_DNA"/>
</dbReference>
<reference evidence="5 6" key="1">
    <citation type="submission" date="2019-11" db="EMBL/GenBank/DDBJ databases">
        <authorList>
            <person name="Zheng R.K."/>
            <person name="Sun C.M."/>
        </authorList>
    </citation>
    <scope>NUCLEOTIDE SEQUENCE [LARGE SCALE GENOMIC DNA]</scope>
    <source>
        <strain evidence="5 6">WC007</strain>
    </source>
</reference>
<evidence type="ECO:0000256" key="1">
    <source>
        <dbReference type="ARBA" id="ARBA00011046"/>
    </source>
</evidence>
<dbReference type="InterPro" id="IPR036388">
    <property type="entry name" value="WH-like_DNA-bd_sf"/>
</dbReference>
<proteinExistence type="inferred from homology"/>
<gene>
    <name evidence="5" type="ORF">GM418_15380</name>
</gene>
<evidence type="ECO:0000313" key="5">
    <source>
        <dbReference type="EMBL" id="QGY45004.1"/>
    </source>
</evidence>
<organism evidence="5 6">
    <name type="scientific">Maribellus comscasis</name>
    <dbReference type="NCBI Taxonomy" id="2681766"/>
    <lineage>
        <taxon>Bacteria</taxon>
        <taxon>Pseudomonadati</taxon>
        <taxon>Bacteroidota</taxon>
        <taxon>Bacteroidia</taxon>
        <taxon>Marinilabiliales</taxon>
        <taxon>Prolixibacteraceae</taxon>
        <taxon>Maribellus</taxon>
    </lineage>
</organism>
<keyword evidence="3" id="KW-0238">DNA-binding</keyword>
<dbReference type="GO" id="GO:0045892">
    <property type="term" value="P:negative regulation of DNA-templated transcription"/>
    <property type="evidence" value="ECO:0007669"/>
    <property type="project" value="InterPro"/>
</dbReference>
<name>A0A6I6K4S6_9BACT</name>
<dbReference type="Gene3D" id="1.10.4040.10">
    <property type="entry name" value="Penicillinase repressor domain"/>
    <property type="match status" value="1"/>
</dbReference>
<dbReference type="PIRSF" id="PIRSF019455">
    <property type="entry name" value="CopR_AtkY"/>
    <property type="match status" value="1"/>
</dbReference>
<dbReference type="InterPro" id="IPR036390">
    <property type="entry name" value="WH_DNA-bd_sf"/>
</dbReference>
<dbReference type="InterPro" id="IPR005650">
    <property type="entry name" value="BlaI_family"/>
</dbReference>
<evidence type="ECO:0000313" key="6">
    <source>
        <dbReference type="Proteomes" id="UP000428260"/>
    </source>
</evidence>
<evidence type="ECO:0000256" key="2">
    <source>
        <dbReference type="ARBA" id="ARBA00023015"/>
    </source>
</evidence>
<evidence type="ECO:0000256" key="3">
    <source>
        <dbReference type="ARBA" id="ARBA00023125"/>
    </source>
</evidence>
<keyword evidence="2" id="KW-0805">Transcription regulation</keyword>
<dbReference type="AlphaFoldDB" id="A0A6I6K4S6"/>
<dbReference type="Proteomes" id="UP000428260">
    <property type="component" value="Chromosome"/>
</dbReference>
<protein>
    <submittedName>
        <fullName evidence="5">BlaI/MecI/CopY family transcriptional regulator</fullName>
    </submittedName>
</protein>